<dbReference type="Pfam" id="PF13380">
    <property type="entry name" value="CoA_binding_2"/>
    <property type="match status" value="1"/>
</dbReference>
<dbReference type="SUPFAM" id="SSF51735">
    <property type="entry name" value="NAD(P)-binding Rossmann-fold domains"/>
    <property type="match status" value="1"/>
</dbReference>
<reference evidence="2" key="1">
    <citation type="submission" date="2016-04" db="EMBL/GenBank/DDBJ databases">
        <authorList>
            <person name="Evans L.H."/>
            <person name="Alamgir A."/>
            <person name="Owens N."/>
            <person name="Weber N.D."/>
            <person name="Virtaneva K."/>
            <person name="Barbian K."/>
            <person name="Babar A."/>
            <person name="Rosenke K."/>
        </authorList>
    </citation>
    <scope>NUCLEOTIDE SEQUENCE</scope>
    <source>
        <strain evidence="2">86</strain>
    </source>
</reference>
<organism evidence="2">
    <name type="scientific">uncultured Alphaproteobacteria bacterium</name>
    <dbReference type="NCBI Taxonomy" id="91750"/>
    <lineage>
        <taxon>Bacteria</taxon>
        <taxon>Pseudomonadati</taxon>
        <taxon>Pseudomonadota</taxon>
        <taxon>Alphaproteobacteria</taxon>
        <taxon>environmental samples</taxon>
    </lineage>
</organism>
<dbReference type="SMART" id="SM00881">
    <property type="entry name" value="CoA_binding"/>
    <property type="match status" value="1"/>
</dbReference>
<name>A0A212JIT5_9PROT</name>
<evidence type="ECO:0000313" key="2">
    <source>
        <dbReference type="EMBL" id="SBV99321.1"/>
    </source>
</evidence>
<dbReference type="Gene3D" id="3.40.50.720">
    <property type="entry name" value="NAD(P)-binding Rossmann-like Domain"/>
    <property type="match status" value="1"/>
</dbReference>
<dbReference type="PANTHER" id="PTHR33303:SF2">
    <property type="entry name" value="COA-BINDING DOMAIN-CONTAINING PROTEIN"/>
    <property type="match status" value="1"/>
</dbReference>
<feature type="domain" description="CoA-binding" evidence="1">
    <location>
        <begin position="15"/>
        <end position="109"/>
    </location>
</feature>
<evidence type="ECO:0000259" key="1">
    <source>
        <dbReference type="SMART" id="SM00881"/>
    </source>
</evidence>
<accession>A0A212JIT5</accession>
<dbReference type="AlphaFoldDB" id="A0A212JIT5"/>
<dbReference type="InterPro" id="IPR036291">
    <property type="entry name" value="NAD(P)-bd_dom_sf"/>
</dbReference>
<proteinExistence type="predicted"/>
<dbReference type="PANTHER" id="PTHR33303">
    <property type="entry name" value="CYTOPLASMIC PROTEIN-RELATED"/>
    <property type="match status" value="1"/>
</dbReference>
<dbReference type="EMBL" id="FLUO01000001">
    <property type="protein sequence ID" value="SBV99321.1"/>
    <property type="molecule type" value="Genomic_DNA"/>
</dbReference>
<sequence>MPADRSLEDLMRKVLTSVSTIALVGASDDPDRPSHEVMAFLQAHGYRVIPVNPGLAGRTLLGETVFASIAEIGAPVDMVDIFRRSSEAGKAVDEAIAAGAKVAWMQLDVIDEAAAARGRAAGLTVIMDRCPKIEIHRLGIPRRG</sequence>
<dbReference type="InterPro" id="IPR003781">
    <property type="entry name" value="CoA-bd"/>
</dbReference>
<gene>
    <name evidence="2" type="primary">yccU</name>
    <name evidence="2" type="ORF">KL86APRO_11143</name>
</gene>
<protein>
    <submittedName>
        <fullName evidence="2">Putative CoA-binding protein</fullName>
    </submittedName>
</protein>